<accession>A0A0R2JQS8</accession>
<organism evidence="8 9">
    <name type="scientific">Fructilactobacillus lindneri DSM 20690 = JCM 11027</name>
    <dbReference type="NCBI Taxonomy" id="1122148"/>
    <lineage>
        <taxon>Bacteria</taxon>
        <taxon>Bacillati</taxon>
        <taxon>Bacillota</taxon>
        <taxon>Bacilli</taxon>
        <taxon>Lactobacillales</taxon>
        <taxon>Lactobacillaceae</taxon>
        <taxon>Fructilactobacillus</taxon>
    </lineage>
</organism>
<feature type="transmembrane region" description="Helical" evidence="6">
    <location>
        <begin position="137"/>
        <end position="156"/>
    </location>
</feature>
<protein>
    <submittedName>
        <fullName evidence="8">Major facilitator superfamily protein</fullName>
    </submittedName>
</protein>
<feature type="transmembrane region" description="Helical" evidence="6">
    <location>
        <begin position="440"/>
        <end position="460"/>
    </location>
</feature>
<dbReference type="AlphaFoldDB" id="A0A0R2JQS8"/>
<dbReference type="EMBL" id="JQBT01000036">
    <property type="protein sequence ID" value="KRN78230.1"/>
    <property type="molecule type" value="Genomic_DNA"/>
</dbReference>
<keyword evidence="9" id="KW-1185">Reference proteome</keyword>
<evidence type="ECO:0000256" key="4">
    <source>
        <dbReference type="ARBA" id="ARBA00022989"/>
    </source>
</evidence>
<feature type="transmembrane region" description="Helical" evidence="6">
    <location>
        <begin position="168"/>
        <end position="189"/>
    </location>
</feature>
<dbReference type="PANTHER" id="PTHR42718:SF9">
    <property type="entry name" value="MAJOR FACILITATOR SUPERFAMILY MULTIDRUG TRANSPORTER MFSC"/>
    <property type="match status" value="1"/>
</dbReference>
<dbReference type="InterPro" id="IPR036259">
    <property type="entry name" value="MFS_trans_sf"/>
</dbReference>
<evidence type="ECO:0000256" key="2">
    <source>
        <dbReference type="ARBA" id="ARBA00022448"/>
    </source>
</evidence>
<reference evidence="8 9" key="1">
    <citation type="journal article" date="2015" name="Genome Announc.">
        <title>Expanding the biotechnology potential of lactobacilli through comparative genomics of 213 strains and associated genera.</title>
        <authorList>
            <person name="Sun Z."/>
            <person name="Harris H.M."/>
            <person name="McCann A."/>
            <person name="Guo C."/>
            <person name="Argimon S."/>
            <person name="Zhang W."/>
            <person name="Yang X."/>
            <person name="Jeffery I.B."/>
            <person name="Cooney J.C."/>
            <person name="Kagawa T.F."/>
            <person name="Liu W."/>
            <person name="Song Y."/>
            <person name="Salvetti E."/>
            <person name="Wrobel A."/>
            <person name="Rasinkangas P."/>
            <person name="Parkhill J."/>
            <person name="Rea M.C."/>
            <person name="O'Sullivan O."/>
            <person name="Ritari J."/>
            <person name="Douillard F.P."/>
            <person name="Paul Ross R."/>
            <person name="Yang R."/>
            <person name="Briner A.E."/>
            <person name="Felis G.E."/>
            <person name="de Vos W.M."/>
            <person name="Barrangou R."/>
            <person name="Klaenhammer T.R."/>
            <person name="Caufield P.W."/>
            <person name="Cui Y."/>
            <person name="Zhang H."/>
            <person name="O'Toole P.W."/>
        </authorList>
    </citation>
    <scope>NUCLEOTIDE SEQUENCE [LARGE SCALE GENOMIC DNA]</scope>
    <source>
        <strain evidence="8 9">DSM 20690</strain>
    </source>
</reference>
<proteinExistence type="predicted"/>
<feature type="transmembrane region" description="Helical" evidence="6">
    <location>
        <begin position="50"/>
        <end position="72"/>
    </location>
</feature>
<feature type="transmembrane region" description="Helical" evidence="6">
    <location>
        <begin position="334"/>
        <end position="354"/>
    </location>
</feature>
<feature type="transmembrane region" description="Helical" evidence="6">
    <location>
        <begin position="267"/>
        <end position="292"/>
    </location>
</feature>
<dbReference type="InterPro" id="IPR020846">
    <property type="entry name" value="MFS_dom"/>
</dbReference>
<dbReference type="GO" id="GO:0022857">
    <property type="term" value="F:transmembrane transporter activity"/>
    <property type="evidence" value="ECO:0007669"/>
    <property type="project" value="InterPro"/>
</dbReference>
<dbReference type="PROSITE" id="PS50850">
    <property type="entry name" value="MFS"/>
    <property type="match status" value="1"/>
</dbReference>
<evidence type="ECO:0000256" key="1">
    <source>
        <dbReference type="ARBA" id="ARBA00004651"/>
    </source>
</evidence>
<dbReference type="OrthoDB" id="9816041at2"/>
<feature type="transmembrane region" description="Helical" evidence="6">
    <location>
        <begin position="201"/>
        <end position="219"/>
    </location>
</feature>
<dbReference type="SUPFAM" id="SSF103473">
    <property type="entry name" value="MFS general substrate transporter"/>
    <property type="match status" value="1"/>
</dbReference>
<feature type="domain" description="Major facilitator superfamily (MFS) profile" evidence="7">
    <location>
        <begin position="14"/>
        <end position="468"/>
    </location>
</feature>
<feature type="transmembrane region" description="Helical" evidence="6">
    <location>
        <begin position="112"/>
        <end position="130"/>
    </location>
</feature>
<keyword evidence="4 6" id="KW-1133">Transmembrane helix</keyword>
<evidence type="ECO:0000256" key="5">
    <source>
        <dbReference type="ARBA" id="ARBA00023136"/>
    </source>
</evidence>
<dbReference type="GeneID" id="61249599"/>
<dbReference type="InterPro" id="IPR011701">
    <property type="entry name" value="MFS"/>
</dbReference>
<dbReference type="RefSeq" id="WP_056997763.1">
    <property type="nucleotide sequence ID" value="NZ_FUXS01000003.1"/>
</dbReference>
<evidence type="ECO:0000313" key="8">
    <source>
        <dbReference type="EMBL" id="KRN78230.1"/>
    </source>
</evidence>
<evidence type="ECO:0000256" key="6">
    <source>
        <dbReference type="SAM" id="Phobius"/>
    </source>
</evidence>
<feature type="transmembrane region" description="Helical" evidence="6">
    <location>
        <begin position="84"/>
        <end position="106"/>
    </location>
</feature>
<dbReference type="GO" id="GO:0005886">
    <property type="term" value="C:plasma membrane"/>
    <property type="evidence" value="ECO:0007669"/>
    <property type="project" value="UniProtKB-SubCell"/>
</dbReference>
<dbReference type="PRINTS" id="PR01036">
    <property type="entry name" value="TCRTETB"/>
</dbReference>
<keyword evidence="5 6" id="KW-0472">Membrane</keyword>
<keyword evidence="2" id="KW-0813">Transport</keyword>
<feature type="transmembrane region" description="Helical" evidence="6">
    <location>
        <begin position="12"/>
        <end position="30"/>
    </location>
</feature>
<feature type="transmembrane region" description="Helical" evidence="6">
    <location>
        <begin position="298"/>
        <end position="322"/>
    </location>
</feature>
<comment type="caution">
    <text evidence="8">The sequence shown here is derived from an EMBL/GenBank/DDBJ whole genome shotgun (WGS) entry which is preliminary data.</text>
</comment>
<dbReference type="PATRIC" id="fig|1122148.6.peg.1401"/>
<dbReference type="Proteomes" id="UP000051565">
    <property type="component" value="Unassembled WGS sequence"/>
</dbReference>
<gene>
    <name evidence="8" type="ORF">IV52_GL001364</name>
</gene>
<evidence type="ECO:0000259" key="7">
    <source>
        <dbReference type="PROSITE" id="PS50850"/>
    </source>
</evidence>
<name>A0A0R2JQS8_9LACO</name>
<dbReference type="Pfam" id="PF07690">
    <property type="entry name" value="MFS_1"/>
    <property type="match status" value="1"/>
</dbReference>
<evidence type="ECO:0000313" key="9">
    <source>
        <dbReference type="Proteomes" id="UP000051565"/>
    </source>
</evidence>
<dbReference type="PANTHER" id="PTHR42718">
    <property type="entry name" value="MAJOR FACILITATOR SUPERFAMILY MULTIDRUG TRANSPORTER MFSC"/>
    <property type="match status" value="1"/>
</dbReference>
<keyword evidence="3 6" id="KW-0812">Transmembrane</keyword>
<sequence length="474" mass="51330">MNENEQVSTQSKLAILATALLSFVGVLLETSMNVTFPELAKIFNVPLDTIQWITTGYLLLTTITMSTTAFLLKKFPIKKVFMSAALLFIIGDFLSMIAPNFAILLIGRLIQAGATGLSMPMMYQVIFITVPRRKTGTYVGIASMVISLAPALGPTYGGAMSSLLSWRFIFVAVLPIALVTFWIGIKNININPLGIKKHFDFLALALMSITFFSFVWAANRFGTKGASLISCIAPIIIGLITLGLFLRVNNHGVSQLISFSPMKIPAVSMDAITYMLLMFINIGISFVIPIYAESVLHVTPLTAGLILLPGSIVGGITSPISGMVYDRWGAFKPILTGMLVLTFATFLFSISSSWATPVKLTILFTLLRLGINMAFSNTISNAQANAPLKASADINSIFNMLQQYAGSLGTSILASILAIHQNQAHSAGEIVHQTMLGGHVDYTILFVIAVGITILAFINWHFQTRKGELSGNQE</sequence>
<evidence type="ECO:0000256" key="3">
    <source>
        <dbReference type="ARBA" id="ARBA00022692"/>
    </source>
</evidence>
<comment type="subcellular location">
    <subcellularLocation>
        <location evidence="1">Cell membrane</location>
        <topology evidence="1">Multi-pass membrane protein</topology>
    </subcellularLocation>
</comment>
<feature type="transmembrane region" description="Helical" evidence="6">
    <location>
        <begin position="225"/>
        <end position="246"/>
    </location>
</feature>
<dbReference type="STRING" id="53444.AYR59_01715"/>
<dbReference type="Gene3D" id="1.20.1250.20">
    <property type="entry name" value="MFS general substrate transporter like domains"/>
    <property type="match status" value="2"/>
</dbReference>